<comment type="catalytic activity">
    <reaction evidence="13">
        <text>DNA(n) + a 2'-deoxyribonucleoside 5'-triphosphate = DNA(n+1) + diphosphate</text>
        <dbReference type="Rhea" id="RHEA:22508"/>
        <dbReference type="Rhea" id="RHEA-COMP:17339"/>
        <dbReference type="Rhea" id="RHEA-COMP:17340"/>
        <dbReference type="ChEBI" id="CHEBI:33019"/>
        <dbReference type="ChEBI" id="CHEBI:61560"/>
        <dbReference type="ChEBI" id="CHEBI:173112"/>
        <dbReference type="EC" id="2.7.7.7"/>
    </reaction>
</comment>
<evidence type="ECO:0000256" key="11">
    <source>
        <dbReference type="ARBA" id="ARBA00023204"/>
    </source>
</evidence>
<evidence type="ECO:0000256" key="6">
    <source>
        <dbReference type="ARBA" id="ARBA00022695"/>
    </source>
</evidence>
<comment type="caution">
    <text evidence="17">The sequence shown here is derived from an EMBL/GenBank/DDBJ whole genome shotgun (WGS) entry which is preliminary data.</text>
</comment>
<feature type="region of interest" description="Disordered" evidence="15">
    <location>
        <begin position="152"/>
        <end position="201"/>
    </location>
</feature>
<dbReference type="PANTHER" id="PTHR11276:SF28">
    <property type="entry name" value="DNA POLYMERASE LAMBDA"/>
    <property type="match status" value="1"/>
</dbReference>
<dbReference type="Proteomes" id="UP000183567">
    <property type="component" value="Unassembled WGS sequence"/>
</dbReference>
<dbReference type="SMART" id="SM00483">
    <property type="entry name" value="POLXc"/>
    <property type="match status" value="1"/>
</dbReference>
<sequence>MDDINVFFAEQEQRMNLPDEDVDEYIRARLEDLRKTSTIDSDHTINCTVHTQSHNPDDRCKADASWRSSGLFHTSHTESATSKQQISEQELPRQLKRKSSGPELSVQEKKPRLHDTSRGSVPPSAFSRSDNVKCALTPITSTKLRSNIAASPTSQLVAHGKPRDDPFETITSLGRDTDCGQVNDRSLPRQSPNKRPHENELDLPKFSVSTSLSHIAKPAVNHEGDATTAKDLPLAGPISNLSTAQIRKSKVARLASHDATSDQEVTNDNKSKACVTRLEHNEGTSVENKRLSVAQQASPQIDLPEYLAADTSNITSPSNSPDRASGHSNNLASDTDGTESSSRPTTVKLAKVRKTTNSSREKADTSKQSKDKKTKEKPALVTPLEYAQKLQLNFELGKKRKTDYLRGKRILYIGGDMRYASAKTRGRMDYIVKHGGTLVPSYDPATVTHIVTDATTPPTLRALGLKSLKEIPDHIPTVRWTWVISGYGRSGYNKKKRAEELNDTKGKAKAGDDDNDESYLDFEFLHAAFSTRIDAGRSWLKKGKGKQVPAADQAGTSANELSGDFSRISSFTEVDPAEHRRGPTPKLVILPPAPLNFIPTGNEASKPAVHAIDRSSNQARKSPPKTDDPLAGFYDMAKAERDQAGDLGESEPDESDDGEDFSKYPAHVPRRGFTCDRKEPQQRECVNQDIIDKLEELMELHKAKLGEEDRWRVYSYSKCIRALRNYPKKIKSFNEARSINGVGEKTARKIMEIMETGNLRRIGYEKTDDVTAINLFQGIYGVGRQISSMWYNNGCRTLDDIRARKGGIKLSPVQEIGLRFYDDINSRMPRSEAETIFNMIKPIALELDENLYIDIMGSFRRFTLVPLLSRHILNFIDRGKTTCGDIDILITRPTSDGMTHAGLLPELLARLHALKILTEDLALPDDFSALELCYRGLCKLPEPDAKRRRIDILCVPWENRGAALLYYTGDDIFNRAMRMKANVLGYSLNQRGLYAGVVRDPRNRRVKVSAGNIVASETEEEIFKIL</sequence>
<evidence type="ECO:0000313" key="17">
    <source>
        <dbReference type="EMBL" id="OJA20779.1"/>
    </source>
</evidence>
<organism evidence="17 18">
    <name type="scientific">Rhizopogon vesiculosus</name>
    <dbReference type="NCBI Taxonomy" id="180088"/>
    <lineage>
        <taxon>Eukaryota</taxon>
        <taxon>Fungi</taxon>
        <taxon>Dikarya</taxon>
        <taxon>Basidiomycota</taxon>
        <taxon>Agaricomycotina</taxon>
        <taxon>Agaricomycetes</taxon>
        <taxon>Agaricomycetidae</taxon>
        <taxon>Boletales</taxon>
        <taxon>Suillineae</taxon>
        <taxon>Rhizopogonaceae</taxon>
        <taxon>Rhizopogon</taxon>
    </lineage>
</organism>
<feature type="compositionally biased region" description="Basic and acidic residues" evidence="15">
    <location>
        <begin position="279"/>
        <end position="290"/>
    </location>
</feature>
<evidence type="ECO:0000256" key="13">
    <source>
        <dbReference type="ARBA" id="ARBA00049244"/>
    </source>
</evidence>
<evidence type="ECO:0000256" key="7">
    <source>
        <dbReference type="ARBA" id="ARBA00022705"/>
    </source>
</evidence>
<evidence type="ECO:0000256" key="9">
    <source>
        <dbReference type="ARBA" id="ARBA00022763"/>
    </source>
</evidence>
<dbReference type="InterPro" id="IPR010996">
    <property type="entry name" value="HHH_MUS81"/>
</dbReference>
<dbReference type="Pfam" id="PF14792">
    <property type="entry name" value="DNA_pol_B_palm"/>
    <property type="match status" value="1"/>
</dbReference>
<evidence type="ECO:0000313" key="18">
    <source>
        <dbReference type="Proteomes" id="UP000183567"/>
    </source>
</evidence>
<dbReference type="AlphaFoldDB" id="A0A1J8QLL8"/>
<keyword evidence="12" id="KW-0539">Nucleus</keyword>
<feature type="domain" description="BRCT" evidence="16">
    <location>
        <begin position="400"/>
        <end position="485"/>
    </location>
</feature>
<dbReference type="STRING" id="180088.A0A1J8QLL8"/>
<dbReference type="InterPro" id="IPR043519">
    <property type="entry name" value="NT_sf"/>
</dbReference>
<feature type="compositionally biased region" description="Polar residues" evidence="15">
    <location>
        <begin position="71"/>
        <end position="88"/>
    </location>
</feature>
<dbReference type="Gene3D" id="1.10.150.20">
    <property type="entry name" value="5' to 3' exonuclease, C-terminal subdomain"/>
    <property type="match status" value="1"/>
</dbReference>
<dbReference type="GO" id="GO:0046872">
    <property type="term" value="F:metal ion binding"/>
    <property type="evidence" value="ECO:0007669"/>
    <property type="project" value="UniProtKB-KW"/>
</dbReference>
<dbReference type="PRINTS" id="PR00869">
    <property type="entry name" value="DNAPOLX"/>
</dbReference>
<comment type="subcellular location">
    <subcellularLocation>
        <location evidence="1">Nucleus</location>
    </subcellularLocation>
</comment>
<feature type="region of interest" description="Disordered" evidence="15">
    <location>
        <begin position="279"/>
        <end position="298"/>
    </location>
</feature>
<feature type="region of interest" description="Disordered" evidence="15">
    <location>
        <begin position="71"/>
        <end position="129"/>
    </location>
</feature>
<dbReference type="Pfam" id="PF10391">
    <property type="entry name" value="DNA_pol_lambd_f"/>
    <property type="match status" value="1"/>
</dbReference>
<dbReference type="Gene3D" id="3.30.460.10">
    <property type="entry name" value="Beta Polymerase, domain 2"/>
    <property type="match status" value="1"/>
</dbReference>
<dbReference type="GO" id="GO:0003677">
    <property type="term" value="F:DNA binding"/>
    <property type="evidence" value="ECO:0007669"/>
    <property type="project" value="InterPro"/>
</dbReference>
<keyword evidence="10" id="KW-0239">DNA-directed DNA polymerase</keyword>
<dbReference type="GO" id="GO:0006303">
    <property type="term" value="P:double-strand break repair via nonhomologous end joining"/>
    <property type="evidence" value="ECO:0007669"/>
    <property type="project" value="TreeGrafter"/>
</dbReference>
<feature type="region of interest" description="Disordered" evidence="15">
    <location>
        <begin position="311"/>
        <end position="379"/>
    </location>
</feature>
<reference evidence="17 18" key="1">
    <citation type="submission" date="2016-03" db="EMBL/GenBank/DDBJ databases">
        <title>Comparative genomics of the ectomycorrhizal sister species Rhizopogon vinicolor and Rhizopogon vesiculosus (Basidiomycota: Boletales) reveals a divergence of the mating type B locus.</title>
        <authorList>
            <person name="Mujic A.B."/>
            <person name="Kuo A."/>
            <person name="Tritt A."/>
            <person name="Lipzen A."/>
            <person name="Chen C."/>
            <person name="Johnson J."/>
            <person name="Sharma A."/>
            <person name="Barry K."/>
            <person name="Grigoriev I.V."/>
            <person name="Spatafora J.W."/>
        </authorList>
    </citation>
    <scope>NUCLEOTIDE SEQUENCE [LARGE SCALE GENOMIC DNA]</scope>
    <source>
        <strain evidence="17 18">AM-OR11-056</strain>
    </source>
</reference>
<evidence type="ECO:0000256" key="10">
    <source>
        <dbReference type="ARBA" id="ARBA00022932"/>
    </source>
</evidence>
<evidence type="ECO:0000256" key="15">
    <source>
        <dbReference type="SAM" id="MobiDB-lite"/>
    </source>
</evidence>
<keyword evidence="18" id="KW-1185">Reference proteome</keyword>
<evidence type="ECO:0000256" key="14">
    <source>
        <dbReference type="PIRSR" id="PIRSR622312-50"/>
    </source>
</evidence>
<accession>A0A1J8QLL8</accession>
<dbReference type="PRINTS" id="PR00870">
    <property type="entry name" value="DNAPOLXBETA"/>
</dbReference>
<feature type="compositionally biased region" description="Polar residues" evidence="15">
    <location>
        <begin position="311"/>
        <end position="345"/>
    </location>
</feature>
<feature type="compositionally biased region" description="Basic and acidic residues" evidence="15">
    <location>
        <begin position="106"/>
        <end position="117"/>
    </location>
</feature>
<dbReference type="InterPro" id="IPR022312">
    <property type="entry name" value="DNA_pol_X"/>
</dbReference>
<feature type="compositionally biased region" description="Basic and acidic residues" evidence="15">
    <location>
        <begin position="359"/>
        <end position="378"/>
    </location>
</feature>
<dbReference type="Pfam" id="PF14716">
    <property type="entry name" value="HHH_8"/>
    <property type="match status" value="1"/>
</dbReference>
<keyword evidence="8" id="KW-0479">Metal-binding</keyword>
<protein>
    <recommendedName>
        <fullName evidence="3">DNA-directed DNA polymerase</fullName>
        <ecNumber evidence="3">2.7.7.7</ecNumber>
    </recommendedName>
</protein>
<dbReference type="InterPro" id="IPR029398">
    <property type="entry name" value="PolB_thumb"/>
</dbReference>
<dbReference type="GO" id="GO:0005634">
    <property type="term" value="C:nucleus"/>
    <property type="evidence" value="ECO:0007669"/>
    <property type="project" value="UniProtKB-SubCell"/>
</dbReference>
<evidence type="ECO:0000256" key="2">
    <source>
        <dbReference type="ARBA" id="ARBA00008323"/>
    </source>
</evidence>
<dbReference type="PANTHER" id="PTHR11276">
    <property type="entry name" value="DNA POLYMERASE TYPE-X FAMILY MEMBER"/>
    <property type="match status" value="1"/>
</dbReference>
<dbReference type="InterPro" id="IPR037160">
    <property type="entry name" value="DNA_Pol_thumb_sf"/>
</dbReference>
<dbReference type="PROSITE" id="PS50172">
    <property type="entry name" value="BRCT"/>
    <property type="match status" value="1"/>
</dbReference>
<name>A0A1J8QLL8_9AGAM</name>
<evidence type="ECO:0000259" key="16">
    <source>
        <dbReference type="PROSITE" id="PS50172"/>
    </source>
</evidence>
<evidence type="ECO:0000256" key="8">
    <source>
        <dbReference type="ARBA" id="ARBA00022723"/>
    </source>
</evidence>
<evidence type="ECO:0000256" key="12">
    <source>
        <dbReference type="ARBA" id="ARBA00023242"/>
    </source>
</evidence>
<dbReference type="InterPro" id="IPR002054">
    <property type="entry name" value="DNA-dir_DNA_pol_X"/>
</dbReference>
<keyword evidence="9" id="KW-0227">DNA damage</keyword>
<dbReference type="InterPro" id="IPR002008">
    <property type="entry name" value="DNA_pol_X_beta-like"/>
</dbReference>
<evidence type="ECO:0000256" key="5">
    <source>
        <dbReference type="ARBA" id="ARBA00022679"/>
    </source>
</evidence>
<feature type="active site" description="Nucleophile; Schiff-base intermediate with DNA; for 5'-dRP lyase activity" evidence="14">
    <location>
        <position position="749"/>
    </location>
</feature>
<dbReference type="Pfam" id="PF14791">
    <property type="entry name" value="DNA_pol_B_thumb"/>
    <property type="match status" value="1"/>
</dbReference>
<evidence type="ECO:0000256" key="4">
    <source>
        <dbReference type="ARBA" id="ARBA00022634"/>
    </source>
</evidence>
<keyword evidence="5" id="KW-0808">Transferase</keyword>
<dbReference type="FunFam" id="1.10.150.110:FF:000005">
    <property type="entry name" value="DNA polymerase POL4"/>
    <property type="match status" value="1"/>
</dbReference>
<gene>
    <name evidence="17" type="ORF">AZE42_07015</name>
</gene>
<feature type="region of interest" description="Disordered" evidence="15">
    <location>
        <begin position="607"/>
        <end position="673"/>
    </location>
</feature>
<feature type="region of interest" description="Disordered" evidence="15">
    <location>
        <begin position="545"/>
        <end position="564"/>
    </location>
</feature>
<evidence type="ECO:0000256" key="3">
    <source>
        <dbReference type="ARBA" id="ARBA00012417"/>
    </source>
</evidence>
<dbReference type="InterPro" id="IPR001357">
    <property type="entry name" value="BRCT_dom"/>
</dbReference>
<keyword evidence="7" id="KW-0235">DNA replication</keyword>
<dbReference type="OrthoDB" id="205514at2759"/>
<dbReference type="EC" id="2.7.7.7" evidence="3"/>
<dbReference type="InterPro" id="IPR028207">
    <property type="entry name" value="DNA_pol_B_palm_palm"/>
</dbReference>
<dbReference type="FunFam" id="1.10.150.20:FF:000010">
    <property type="entry name" value="DNA polymerase lambda"/>
    <property type="match status" value="1"/>
</dbReference>
<dbReference type="SUPFAM" id="SSF81585">
    <property type="entry name" value="PsbU/PolX domain-like"/>
    <property type="match status" value="1"/>
</dbReference>
<dbReference type="EMBL" id="LVVM01000384">
    <property type="protein sequence ID" value="OJA20779.1"/>
    <property type="molecule type" value="Genomic_DNA"/>
</dbReference>
<dbReference type="SUPFAM" id="SSF81301">
    <property type="entry name" value="Nucleotidyltransferase"/>
    <property type="match status" value="1"/>
</dbReference>
<comment type="similarity">
    <text evidence="2">Belongs to the DNA polymerase type-X family.</text>
</comment>
<proteinExistence type="inferred from homology"/>
<dbReference type="InterPro" id="IPR018944">
    <property type="entry name" value="DNA_pol_lambd_fingers_domain"/>
</dbReference>
<keyword evidence="11" id="KW-0234">DNA repair</keyword>
<keyword evidence="4" id="KW-0237">DNA synthesis</keyword>
<dbReference type="SUPFAM" id="SSF47802">
    <property type="entry name" value="DNA polymerase beta, N-terminal domain-like"/>
    <property type="match status" value="1"/>
</dbReference>
<dbReference type="GO" id="GO:0003887">
    <property type="term" value="F:DNA-directed DNA polymerase activity"/>
    <property type="evidence" value="ECO:0007669"/>
    <property type="project" value="UniProtKB-KW"/>
</dbReference>
<dbReference type="InterPro" id="IPR027421">
    <property type="entry name" value="DNA_pol_lamdba_lyase_dom_sf"/>
</dbReference>
<dbReference type="Gene3D" id="3.30.210.10">
    <property type="entry name" value="DNA polymerase, thumb domain"/>
    <property type="match status" value="1"/>
</dbReference>
<feature type="non-terminal residue" evidence="17">
    <location>
        <position position="1026"/>
    </location>
</feature>
<evidence type="ECO:0000256" key="1">
    <source>
        <dbReference type="ARBA" id="ARBA00004123"/>
    </source>
</evidence>
<keyword evidence="6" id="KW-0548">Nucleotidyltransferase</keyword>
<feature type="compositionally biased region" description="Acidic residues" evidence="15">
    <location>
        <begin position="648"/>
        <end position="659"/>
    </location>
</feature>
<dbReference type="CDD" id="cd00141">
    <property type="entry name" value="NT_POLXc"/>
    <property type="match status" value="1"/>
</dbReference>
<dbReference type="Gene3D" id="1.10.150.110">
    <property type="entry name" value="DNA polymerase beta, N-terminal domain-like"/>
    <property type="match status" value="1"/>
</dbReference>